<dbReference type="Proteomes" id="UP000002162">
    <property type="component" value="Chromosome"/>
</dbReference>
<organism evidence="2 3">
    <name type="scientific">Ureaplasma parvum serovar 3 (strain ATCC 27815 / 27 / NCTC 11736)</name>
    <dbReference type="NCBI Taxonomy" id="505682"/>
    <lineage>
        <taxon>Bacteria</taxon>
        <taxon>Bacillati</taxon>
        <taxon>Mycoplasmatota</taxon>
        <taxon>Mycoplasmoidales</taxon>
        <taxon>Mycoplasmoidaceae</taxon>
        <taxon>Ureaplasma</taxon>
    </lineage>
</organism>
<feature type="transmembrane region" description="Helical" evidence="1">
    <location>
        <begin position="41"/>
        <end position="63"/>
    </location>
</feature>
<dbReference type="KEGG" id="upa:UPA3_0438"/>
<dbReference type="AlphaFoldDB" id="A0A2C9DZ30"/>
<dbReference type="EMBL" id="CP000942">
    <property type="protein sequence ID" value="ACA33256.1"/>
    <property type="molecule type" value="Genomic_DNA"/>
</dbReference>
<gene>
    <name evidence="2" type="ordered locus">UPA3_0438</name>
</gene>
<dbReference type="HOGENOM" id="CLU_1146797_0_0_14"/>
<evidence type="ECO:0000313" key="3">
    <source>
        <dbReference type="Proteomes" id="UP000002162"/>
    </source>
</evidence>
<reference evidence="2 3" key="1">
    <citation type="submission" date="2008-02" db="EMBL/GenBank/DDBJ databases">
        <title>Genome sequence of Ureaplasma parvum serovar 3.</title>
        <authorList>
            <person name="Methe B.A."/>
            <person name="Glass J."/>
            <person name="Waites K."/>
            <person name="Shrivastava S."/>
        </authorList>
    </citation>
    <scope>NUCLEOTIDE SEQUENCE [LARGE SCALE GENOMIC DNA]</scope>
    <source>
        <strain evidence="3">ATCC 27815 / 27 / NCTC 11736</strain>
    </source>
</reference>
<evidence type="ECO:0000313" key="2">
    <source>
        <dbReference type="EMBL" id="ACA33256.1"/>
    </source>
</evidence>
<keyword evidence="1" id="KW-1133">Transmembrane helix</keyword>
<evidence type="ECO:0000256" key="1">
    <source>
        <dbReference type="SAM" id="Phobius"/>
    </source>
</evidence>
<sequence length="248" mass="28908">MKTINLKKEFNQYCISLKTQDLIKQYFNDEKLKEKLLKNRLIGLISLIIIFIIGVGILILGAFINKGNGANLNNGAITCVIIGIFFLLCLLIPYTIVANQNKKIMHKYIEYHFNEVNVGQLIKKISTFFQEFRLLTEGFLNFKQSNQVIDINYCNEKYSLIYSFQQKPQVWLIKSTNGNKISSKEWDLKGNYDLKIYELEKWNAGFSKFYLENNIESIAFQIESKLSTIINDFEELWIKGGGFLNEEY</sequence>
<name>A0A2C9DZ30_UREP2</name>
<dbReference type="RefSeq" id="WP_006689050.1">
    <property type="nucleotide sequence ID" value="NC_010503.1"/>
</dbReference>
<accession>A0A2C9DZ30</accession>
<dbReference type="GeneID" id="29672621"/>
<keyword evidence="1" id="KW-0812">Transmembrane</keyword>
<keyword evidence="1" id="KW-0472">Membrane</keyword>
<protein>
    <submittedName>
        <fullName evidence="2">Uncharacterized protein</fullName>
    </submittedName>
</protein>
<proteinExistence type="predicted"/>
<feature type="transmembrane region" description="Helical" evidence="1">
    <location>
        <begin position="75"/>
        <end position="97"/>
    </location>
</feature>